<dbReference type="AlphaFoldDB" id="A0AAN9QK24"/>
<evidence type="ECO:0000313" key="3">
    <source>
        <dbReference type="Proteomes" id="UP001367508"/>
    </source>
</evidence>
<feature type="region of interest" description="Disordered" evidence="1">
    <location>
        <begin position="95"/>
        <end position="116"/>
    </location>
</feature>
<organism evidence="2 3">
    <name type="scientific">Canavalia gladiata</name>
    <name type="common">Sword bean</name>
    <name type="synonym">Dolichos gladiatus</name>
    <dbReference type="NCBI Taxonomy" id="3824"/>
    <lineage>
        <taxon>Eukaryota</taxon>
        <taxon>Viridiplantae</taxon>
        <taxon>Streptophyta</taxon>
        <taxon>Embryophyta</taxon>
        <taxon>Tracheophyta</taxon>
        <taxon>Spermatophyta</taxon>
        <taxon>Magnoliopsida</taxon>
        <taxon>eudicotyledons</taxon>
        <taxon>Gunneridae</taxon>
        <taxon>Pentapetalae</taxon>
        <taxon>rosids</taxon>
        <taxon>fabids</taxon>
        <taxon>Fabales</taxon>
        <taxon>Fabaceae</taxon>
        <taxon>Papilionoideae</taxon>
        <taxon>50 kb inversion clade</taxon>
        <taxon>NPAAA clade</taxon>
        <taxon>indigoferoid/millettioid clade</taxon>
        <taxon>Phaseoleae</taxon>
        <taxon>Canavalia</taxon>
    </lineage>
</organism>
<protein>
    <submittedName>
        <fullName evidence="2">Uncharacterized protein</fullName>
    </submittedName>
</protein>
<evidence type="ECO:0000256" key="1">
    <source>
        <dbReference type="SAM" id="MobiDB-lite"/>
    </source>
</evidence>
<proteinExistence type="predicted"/>
<keyword evidence="3" id="KW-1185">Reference proteome</keyword>
<evidence type="ECO:0000313" key="2">
    <source>
        <dbReference type="EMBL" id="KAK7338314.1"/>
    </source>
</evidence>
<gene>
    <name evidence="2" type="ORF">VNO77_18920</name>
</gene>
<dbReference type="EMBL" id="JAYMYQ010000004">
    <property type="protein sequence ID" value="KAK7338314.1"/>
    <property type="molecule type" value="Genomic_DNA"/>
</dbReference>
<sequence>MPIHGPTHSSSTSSPNFITCHLQNGLNEWCYLKFQLRDRSMNPIPQVLPISSMPSNADISTFIKESLSLLNPIPGSITNGNLTQLRPRISMRGRNRRRRKITNGSITPPHQNPLLQISHQRTPPIDRLSWVHLNHCILVNMTASSLYHNLVLPL</sequence>
<reference evidence="2 3" key="1">
    <citation type="submission" date="2024-01" db="EMBL/GenBank/DDBJ databases">
        <title>The genomes of 5 underutilized Papilionoideae crops provide insights into root nodulation and disease resistanc.</title>
        <authorList>
            <person name="Jiang F."/>
        </authorList>
    </citation>
    <scope>NUCLEOTIDE SEQUENCE [LARGE SCALE GENOMIC DNA]</scope>
    <source>
        <strain evidence="2">LVBAO_FW01</strain>
        <tissue evidence="2">Leaves</tissue>
    </source>
</reference>
<feature type="compositionally biased region" description="Polar residues" evidence="1">
    <location>
        <begin position="102"/>
        <end position="116"/>
    </location>
</feature>
<name>A0AAN9QK24_CANGL</name>
<dbReference type="Proteomes" id="UP001367508">
    <property type="component" value="Unassembled WGS sequence"/>
</dbReference>
<comment type="caution">
    <text evidence="2">The sequence shown here is derived from an EMBL/GenBank/DDBJ whole genome shotgun (WGS) entry which is preliminary data.</text>
</comment>
<accession>A0AAN9QK24</accession>